<dbReference type="InterPro" id="IPR036439">
    <property type="entry name" value="Dockerin_dom_sf"/>
</dbReference>
<dbReference type="Proteomes" id="UP000256977">
    <property type="component" value="Unassembled WGS sequence"/>
</dbReference>
<accession>A0A3D9KEJ9</accession>
<dbReference type="OrthoDB" id="57539at2"/>
<evidence type="ECO:0000313" key="5">
    <source>
        <dbReference type="EMBL" id="RED84237.1"/>
    </source>
</evidence>
<feature type="domain" description="Dockerin" evidence="4">
    <location>
        <begin position="133"/>
        <end position="198"/>
    </location>
</feature>
<dbReference type="EMBL" id="QRDZ01000006">
    <property type="protein sequence ID" value="RED84237.1"/>
    <property type="molecule type" value="Genomic_DNA"/>
</dbReference>
<reference evidence="5 6" key="1">
    <citation type="submission" date="2018-07" db="EMBL/GenBank/DDBJ databases">
        <title>Genomic Encyclopedia of Type Strains, Phase III (KMG-III): the genomes of soil and plant-associated and newly described type strains.</title>
        <authorList>
            <person name="Whitman W."/>
        </authorList>
    </citation>
    <scope>NUCLEOTIDE SEQUENCE [LARGE SCALE GENOMIC DNA]</scope>
    <source>
        <strain evidence="5 6">CECT 7287</strain>
    </source>
</reference>
<dbReference type="GO" id="GO:0004553">
    <property type="term" value="F:hydrolase activity, hydrolyzing O-glycosyl compounds"/>
    <property type="evidence" value="ECO:0007669"/>
    <property type="project" value="InterPro"/>
</dbReference>
<dbReference type="InterPro" id="IPR016134">
    <property type="entry name" value="Dockerin_dom"/>
</dbReference>
<keyword evidence="6" id="KW-1185">Reference proteome</keyword>
<dbReference type="Pfam" id="PF00404">
    <property type="entry name" value="Dockerin_1"/>
    <property type="match status" value="1"/>
</dbReference>
<dbReference type="Gene3D" id="1.10.1330.10">
    <property type="entry name" value="Dockerin domain"/>
    <property type="match status" value="1"/>
</dbReference>
<evidence type="ECO:0000256" key="2">
    <source>
        <dbReference type="SAM" id="MobiDB-lite"/>
    </source>
</evidence>
<evidence type="ECO:0000313" key="6">
    <source>
        <dbReference type="Proteomes" id="UP000256977"/>
    </source>
</evidence>
<organism evidence="5 6">
    <name type="scientific">Cohnella phaseoli</name>
    <dbReference type="NCBI Taxonomy" id="456490"/>
    <lineage>
        <taxon>Bacteria</taxon>
        <taxon>Bacillati</taxon>
        <taxon>Bacillota</taxon>
        <taxon>Bacilli</taxon>
        <taxon>Bacillales</taxon>
        <taxon>Paenibacillaceae</taxon>
        <taxon>Cohnella</taxon>
    </lineage>
</organism>
<proteinExistence type="predicted"/>
<dbReference type="PROSITE" id="PS00018">
    <property type="entry name" value="EF_HAND_1"/>
    <property type="match status" value="1"/>
</dbReference>
<dbReference type="Gene3D" id="2.60.40.1220">
    <property type="match status" value="1"/>
</dbReference>
<keyword evidence="1 3" id="KW-0732">Signal</keyword>
<evidence type="ECO:0000256" key="3">
    <source>
        <dbReference type="SAM" id="SignalP"/>
    </source>
</evidence>
<dbReference type="CDD" id="cd14256">
    <property type="entry name" value="Dockerin_I"/>
    <property type="match status" value="1"/>
</dbReference>
<evidence type="ECO:0000259" key="4">
    <source>
        <dbReference type="PROSITE" id="PS51766"/>
    </source>
</evidence>
<dbReference type="Pfam" id="PF13205">
    <property type="entry name" value="Big_5"/>
    <property type="match status" value="5"/>
</dbReference>
<feature type="region of interest" description="Disordered" evidence="2">
    <location>
        <begin position="297"/>
        <end position="319"/>
    </location>
</feature>
<dbReference type="RefSeq" id="WP_116060398.1">
    <property type="nucleotide sequence ID" value="NZ_QRDZ01000006.1"/>
</dbReference>
<dbReference type="PROSITE" id="PS51766">
    <property type="entry name" value="DOCKERIN"/>
    <property type="match status" value="1"/>
</dbReference>
<dbReference type="GO" id="GO:0000272">
    <property type="term" value="P:polysaccharide catabolic process"/>
    <property type="evidence" value="ECO:0007669"/>
    <property type="project" value="InterPro"/>
</dbReference>
<dbReference type="SUPFAM" id="SSF63446">
    <property type="entry name" value="Type I dockerin domain"/>
    <property type="match status" value="1"/>
</dbReference>
<name>A0A3D9KEJ9_9BACL</name>
<sequence length="1160" mass="121323">MKTKTKFSYRQCLQQSLRIFLALLLVLPAAFPHTAEAAPANKVLTPVSSSLSWISSSIAVSGDSISFDAGSHFPQLTSLPVEVSAASDRTSVASAAADNGRIDIRVNSAGSARVAIVGEDGFGFRLTDYIGLNVTLLGDTNGDGAVTSVDVLYIYKVVNGQVTPSEEEKNRLDVNRDGQITSADATILMSTYVGKTPATGGVAFLVSLQDSNDAPVADQGSISGTVQSGMTLTGTYRYADPENDAEGTSMYQWYRGSQADGSDKAPVSGANGITYAVQDADVGQYLFFQVTPVDSKGKAGEPSSAATSGTVPDTAPPLLSFTEPAHLAANASRNGGLRAEFNEPVAAVDGKWLHIRNAATDAIVASYSVKDETKVTISGVTVAIVNPGFDDGASYYIEIEPGAFQDAAGNAFAGFAGSSVWRFATADTIGPIVSSLSPSNGAAGVDKYTVLKAVFNEPVQAGSGKKLEIRRVSDNGTVASYSTDDPSKILISGNELLVANPGLEEAIGYYLFIEDGAVEDISGNAFAGFGSSDWVFVTADTTAPTVSVTTPSDGAIGVALDASLTVSFSEPIVAVPGHSIKLRRASDNSEAFSYDAADTTKVTIAGNTIELLNPGLASETSYYVEMEPGAFQDAAGNAFSGMAGSGAWSFTTLDATAPTTVGFSPAHQSTVASNDEELKITFNEPVVAVDGKTVAIHNVTDDADFAAFILGTDMEVSVNGSVVTIEHAAFESLKDYTVVIESGAFEDQAGNPFAGLSAGVWEFASFDTRALTVVPDSPLSEGNLEGALLNVTLVGDEFADDDLTAHFQLNGAPSGLSIIGAGRMSPTEAFIMLDFDKTDFDADVTDLTITALSSALAKGRPLTSGNLTITAIVEPNVTATIPAANTDNFDKAAPLAIVFDKNVTAVTGKKMTIHKKADGSIVETIIVSDTAKVSIDGSTVTVQHTTFAEGTEYFVLLEAGAFADVNGFGSEAIVGSSIWDFRTAAAAVPEMFFSEIARGGEYGKFAFELYYSPDAAGPNPASANTYSIWVYQYDVATASIVTKEIKIPLLLFKAAPYIIIDGGFYDFFDITVNIPGVLDLGWIYFDEPNKPLKALVLKKGSEVLDVVGDPNAAGPVPFLASGDNYIRKPGIKGGSSTFDVSQWNVLTSQNVFGDFSRHMP</sequence>
<dbReference type="Gene3D" id="2.60.40.2700">
    <property type="match status" value="1"/>
</dbReference>
<dbReference type="InterPro" id="IPR014755">
    <property type="entry name" value="Cu-Rt/internalin_Ig-like"/>
</dbReference>
<dbReference type="Pfam" id="PF23197">
    <property type="entry name" value="IG_AIR9"/>
    <property type="match status" value="1"/>
</dbReference>
<gene>
    <name evidence="5" type="ORF">DFP98_106108</name>
</gene>
<dbReference type="InterPro" id="IPR002105">
    <property type="entry name" value="Dockerin_1_rpt"/>
</dbReference>
<feature type="chain" id="PRO_5017581866" evidence="3">
    <location>
        <begin position="38"/>
        <end position="1160"/>
    </location>
</feature>
<feature type="signal peptide" evidence="3">
    <location>
        <begin position="1"/>
        <end position="37"/>
    </location>
</feature>
<comment type="caution">
    <text evidence="5">The sequence shown here is derived from an EMBL/GenBank/DDBJ whole genome shotgun (WGS) entry which is preliminary data.</text>
</comment>
<dbReference type="InterPro" id="IPR018247">
    <property type="entry name" value="EF_Hand_1_Ca_BS"/>
</dbReference>
<dbReference type="InterPro" id="IPR056284">
    <property type="entry name" value="AIR9-like_A9"/>
</dbReference>
<protein>
    <submittedName>
        <fullName evidence="5">Ig-like domain-containing protein</fullName>
    </submittedName>
</protein>
<evidence type="ECO:0000256" key="1">
    <source>
        <dbReference type="ARBA" id="ARBA00022729"/>
    </source>
</evidence>
<dbReference type="AlphaFoldDB" id="A0A3D9KEJ9"/>
<dbReference type="InterPro" id="IPR032812">
    <property type="entry name" value="SbsA_Ig"/>
</dbReference>